<geneLocation type="plasmid" evidence="6 7">
    <name>punmamed1</name>
</geneLocation>
<dbReference type="Proteomes" id="UP001212326">
    <property type="component" value="Plasmid punmamed1"/>
</dbReference>
<dbReference type="PANTHER" id="PTHR30346:SF29">
    <property type="entry name" value="LYSR SUBSTRATE-BINDING"/>
    <property type="match status" value="1"/>
</dbReference>
<dbReference type="InterPro" id="IPR036390">
    <property type="entry name" value="WH_DNA-bd_sf"/>
</dbReference>
<dbReference type="Gene3D" id="1.10.10.10">
    <property type="entry name" value="Winged helix-like DNA-binding domain superfamily/Winged helix DNA-binding domain"/>
    <property type="match status" value="1"/>
</dbReference>
<dbReference type="Pfam" id="PF03466">
    <property type="entry name" value="LysR_substrate"/>
    <property type="match status" value="1"/>
</dbReference>
<keyword evidence="3" id="KW-0238">DNA-binding</keyword>
<organism evidence="6 7">
    <name type="scientific">Streptomyces camelliae</name>
    <dbReference type="NCBI Taxonomy" id="3004093"/>
    <lineage>
        <taxon>Bacteria</taxon>
        <taxon>Bacillati</taxon>
        <taxon>Actinomycetota</taxon>
        <taxon>Actinomycetes</taxon>
        <taxon>Kitasatosporales</taxon>
        <taxon>Streptomycetaceae</taxon>
        <taxon>Streptomyces</taxon>
    </lineage>
</organism>
<feature type="domain" description="HTH lysR-type" evidence="5">
    <location>
        <begin position="1"/>
        <end position="58"/>
    </location>
</feature>
<keyword evidence="7" id="KW-1185">Reference proteome</keyword>
<comment type="similarity">
    <text evidence="1">Belongs to the LysR transcriptional regulatory family.</text>
</comment>
<sequence length="307" mass="32141">MELRQLKYLVTVVEEASFTHAATKLHVAQPGVSAQVRQLERELGETLLDRSGRGVRPTAAGEAILPYARAALAAVEGARASIDELTGLVRGQVRIGALPSMASIDLPEVLAGFHRRHPDVDISLAEGTAEHLALELHAGRLDLALLGAGVLPPGVATQVVADEALVAAVHPSDPLARRERITAGALRDRPLISLPTGTGLRACADEACAAAGFQPHIALEAGDPHMVTRFAARGLGVALVSESLARAHAPEVSTVTIVRAPRARILLAWRADGPAGPAARALIRHARAALPDLPRSRPNSSHPGQES</sequence>
<evidence type="ECO:0000256" key="3">
    <source>
        <dbReference type="ARBA" id="ARBA00023125"/>
    </source>
</evidence>
<dbReference type="Gene3D" id="3.40.190.290">
    <property type="match status" value="1"/>
</dbReference>
<keyword evidence="6" id="KW-0614">Plasmid</keyword>
<protein>
    <submittedName>
        <fullName evidence="6">LysR substrate-binding domain-containing protein</fullName>
    </submittedName>
</protein>
<evidence type="ECO:0000256" key="2">
    <source>
        <dbReference type="ARBA" id="ARBA00023015"/>
    </source>
</evidence>
<keyword evidence="2" id="KW-0805">Transcription regulation</keyword>
<dbReference type="RefSeq" id="WP_270086886.1">
    <property type="nucleotide sequence ID" value="NZ_CP115301.1"/>
</dbReference>
<dbReference type="SUPFAM" id="SSF53850">
    <property type="entry name" value="Periplasmic binding protein-like II"/>
    <property type="match status" value="1"/>
</dbReference>
<dbReference type="Pfam" id="PF00126">
    <property type="entry name" value="HTH_1"/>
    <property type="match status" value="1"/>
</dbReference>
<dbReference type="EMBL" id="CP115301">
    <property type="protein sequence ID" value="WBO69714.1"/>
    <property type="molecule type" value="Genomic_DNA"/>
</dbReference>
<dbReference type="InterPro" id="IPR036388">
    <property type="entry name" value="WH-like_DNA-bd_sf"/>
</dbReference>
<dbReference type="PRINTS" id="PR00039">
    <property type="entry name" value="HTHLYSR"/>
</dbReference>
<accession>A0ABY7PGF3</accession>
<keyword evidence="4" id="KW-0804">Transcription</keyword>
<dbReference type="InterPro" id="IPR000847">
    <property type="entry name" value="LysR_HTH_N"/>
</dbReference>
<dbReference type="InterPro" id="IPR005119">
    <property type="entry name" value="LysR_subst-bd"/>
</dbReference>
<name>A0ABY7PGF3_9ACTN</name>
<dbReference type="SUPFAM" id="SSF46785">
    <property type="entry name" value="Winged helix' DNA-binding domain"/>
    <property type="match status" value="1"/>
</dbReference>
<evidence type="ECO:0000256" key="1">
    <source>
        <dbReference type="ARBA" id="ARBA00009437"/>
    </source>
</evidence>
<evidence type="ECO:0000259" key="5">
    <source>
        <dbReference type="PROSITE" id="PS50931"/>
    </source>
</evidence>
<gene>
    <name evidence="6" type="ORF">O1G22_44050</name>
</gene>
<evidence type="ECO:0000256" key="4">
    <source>
        <dbReference type="ARBA" id="ARBA00023163"/>
    </source>
</evidence>
<dbReference type="PANTHER" id="PTHR30346">
    <property type="entry name" value="TRANSCRIPTIONAL DUAL REGULATOR HCAR-RELATED"/>
    <property type="match status" value="1"/>
</dbReference>
<dbReference type="PROSITE" id="PS50931">
    <property type="entry name" value="HTH_LYSR"/>
    <property type="match status" value="1"/>
</dbReference>
<evidence type="ECO:0000313" key="7">
    <source>
        <dbReference type="Proteomes" id="UP001212326"/>
    </source>
</evidence>
<reference evidence="6 7" key="1">
    <citation type="submission" date="2022-12" db="EMBL/GenBank/DDBJ databases">
        <title>HUAS 2-6.</title>
        <authorList>
            <person name="Mo P."/>
        </authorList>
    </citation>
    <scope>NUCLEOTIDE SEQUENCE [LARGE SCALE GENOMIC DNA]</scope>
    <source>
        <strain evidence="6 7">HUAS 2-6</strain>
        <plasmid evidence="6 7">punmamed1</plasmid>
    </source>
</reference>
<evidence type="ECO:0000313" key="6">
    <source>
        <dbReference type="EMBL" id="WBO69714.1"/>
    </source>
</evidence>
<proteinExistence type="inferred from homology"/>